<protein>
    <submittedName>
        <fullName evidence="2">Pilus assembly protein</fullName>
    </submittedName>
</protein>
<dbReference type="Pfam" id="PF07811">
    <property type="entry name" value="TadE"/>
    <property type="match status" value="1"/>
</dbReference>
<dbReference type="EMBL" id="CP118166">
    <property type="protein sequence ID" value="WDI29996.1"/>
    <property type="molecule type" value="Genomic_DNA"/>
</dbReference>
<keyword evidence="3" id="KW-1185">Reference proteome</keyword>
<evidence type="ECO:0000259" key="1">
    <source>
        <dbReference type="Pfam" id="PF07811"/>
    </source>
</evidence>
<name>A0AAF0CDN9_9PROT</name>
<reference evidence="2" key="1">
    <citation type="submission" date="2023-02" db="EMBL/GenBank/DDBJ databases">
        <title>Genome sequence of Hyphococcus flavus.</title>
        <authorList>
            <person name="Rong J.-C."/>
            <person name="Zhao Q."/>
            <person name="Yi M."/>
            <person name="Wu J.-Y."/>
        </authorList>
    </citation>
    <scope>NUCLEOTIDE SEQUENCE</scope>
    <source>
        <strain evidence="2">MCCC 1K03223</strain>
    </source>
</reference>
<dbReference type="RefSeq" id="WP_274491781.1">
    <property type="nucleotide sequence ID" value="NZ_CP118166.1"/>
</dbReference>
<evidence type="ECO:0000313" key="3">
    <source>
        <dbReference type="Proteomes" id="UP001214043"/>
    </source>
</evidence>
<dbReference type="Proteomes" id="UP001214043">
    <property type="component" value="Chromosome"/>
</dbReference>
<dbReference type="KEGG" id="hfl:PUV54_08485"/>
<dbReference type="InterPro" id="IPR012495">
    <property type="entry name" value="TadE-like_dom"/>
</dbReference>
<dbReference type="AlphaFoldDB" id="A0AAF0CDN9"/>
<evidence type="ECO:0000313" key="2">
    <source>
        <dbReference type="EMBL" id="WDI29996.1"/>
    </source>
</evidence>
<proteinExistence type="predicted"/>
<gene>
    <name evidence="2" type="ORF">PUV54_08485</name>
</gene>
<organism evidence="2 3">
    <name type="scientific">Hyphococcus flavus</name>
    <dbReference type="NCBI Taxonomy" id="1866326"/>
    <lineage>
        <taxon>Bacteria</taxon>
        <taxon>Pseudomonadati</taxon>
        <taxon>Pseudomonadota</taxon>
        <taxon>Alphaproteobacteria</taxon>
        <taxon>Parvularculales</taxon>
        <taxon>Parvularculaceae</taxon>
        <taxon>Hyphococcus</taxon>
    </lineage>
</organism>
<feature type="domain" description="TadE-like" evidence="1">
    <location>
        <begin position="2"/>
        <end position="39"/>
    </location>
</feature>
<sequence>MEFAIVAPVFLALVFSILEAGWYFFVTSSVETATTNAARLIRTGQAQSSDMSRDAFFNEICRVVDQFGACDDKLTIDISSFSSFGELAADLSDPVCRDKDDPSIEGAQFDKNSYGGQRDIVRVRVCFLYKPINPGLGMNLRQTDHGGRKIISVNIFRNEPFGGAQNDQ</sequence>
<accession>A0AAF0CDN9</accession>